<sequence length="113" mass="13256">MSFESKNIASLLITFVNVNLSRRIFLTNNPKLVKMERKILFFDILRESHVSEKNRNSFHMQCIICLQLNGHRPFPSLAYLHPGDNPFYSNIDSMPDIRPRRKSIPLVSELRKI</sequence>
<protein>
    <submittedName>
        <fullName evidence="1">Protein unc-13 B isoform X7</fullName>
    </submittedName>
</protein>
<name>A0A6G0ZPJ1_APHCR</name>
<reference evidence="1 2" key="1">
    <citation type="submission" date="2019-08" db="EMBL/GenBank/DDBJ databases">
        <title>Whole genome of Aphis craccivora.</title>
        <authorList>
            <person name="Voronova N.V."/>
            <person name="Shulinski R.S."/>
            <person name="Bandarenka Y.V."/>
            <person name="Zhorov D.G."/>
            <person name="Warner D."/>
        </authorList>
    </citation>
    <scope>NUCLEOTIDE SEQUENCE [LARGE SCALE GENOMIC DNA]</scope>
    <source>
        <strain evidence="1">180601</strain>
        <tissue evidence="1">Whole Body</tissue>
    </source>
</reference>
<dbReference type="EMBL" id="VUJU01000089">
    <property type="protein sequence ID" value="KAF0773189.1"/>
    <property type="molecule type" value="Genomic_DNA"/>
</dbReference>
<dbReference type="Proteomes" id="UP000478052">
    <property type="component" value="Unassembled WGS sequence"/>
</dbReference>
<keyword evidence="2" id="KW-1185">Reference proteome</keyword>
<evidence type="ECO:0000313" key="2">
    <source>
        <dbReference type="Proteomes" id="UP000478052"/>
    </source>
</evidence>
<comment type="caution">
    <text evidence="1">The sequence shown here is derived from an EMBL/GenBank/DDBJ whole genome shotgun (WGS) entry which is preliminary data.</text>
</comment>
<accession>A0A6G0ZPJ1</accession>
<evidence type="ECO:0000313" key="1">
    <source>
        <dbReference type="EMBL" id="KAF0773189.1"/>
    </source>
</evidence>
<organism evidence="1 2">
    <name type="scientific">Aphis craccivora</name>
    <name type="common">Cowpea aphid</name>
    <dbReference type="NCBI Taxonomy" id="307492"/>
    <lineage>
        <taxon>Eukaryota</taxon>
        <taxon>Metazoa</taxon>
        <taxon>Ecdysozoa</taxon>
        <taxon>Arthropoda</taxon>
        <taxon>Hexapoda</taxon>
        <taxon>Insecta</taxon>
        <taxon>Pterygota</taxon>
        <taxon>Neoptera</taxon>
        <taxon>Paraneoptera</taxon>
        <taxon>Hemiptera</taxon>
        <taxon>Sternorrhyncha</taxon>
        <taxon>Aphidomorpha</taxon>
        <taxon>Aphidoidea</taxon>
        <taxon>Aphididae</taxon>
        <taxon>Aphidini</taxon>
        <taxon>Aphis</taxon>
        <taxon>Aphis</taxon>
    </lineage>
</organism>
<dbReference type="AlphaFoldDB" id="A0A6G0ZPJ1"/>
<dbReference type="OrthoDB" id="7701493at2759"/>
<gene>
    <name evidence="1" type="ORF">FWK35_00002045</name>
</gene>
<proteinExistence type="predicted"/>